<dbReference type="RefSeq" id="WP_093921832.1">
    <property type="nucleotide sequence ID" value="NZ_FOMW01000001.1"/>
</dbReference>
<evidence type="ECO:0000313" key="4">
    <source>
        <dbReference type="Proteomes" id="UP000198977"/>
    </source>
</evidence>
<dbReference type="Pfam" id="PF22784">
    <property type="entry name" value="PTP-SAK"/>
    <property type="match status" value="1"/>
</dbReference>
<reference evidence="3 4" key="1">
    <citation type="submission" date="2016-10" db="EMBL/GenBank/DDBJ databases">
        <authorList>
            <person name="de Groot N.N."/>
        </authorList>
    </citation>
    <scope>NUCLEOTIDE SEQUENCE [LARGE SCALE GENOMIC DNA]</scope>
    <source>
        <strain evidence="3 4">DSM 11443</strain>
    </source>
</reference>
<dbReference type="EMBL" id="FOMW01000001">
    <property type="protein sequence ID" value="SFD46536.1"/>
    <property type="molecule type" value="Genomic_DNA"/>
</dbReference>
<gene>
    <name evidence="3" type="ORF">SAMN04488523_10157</name>
</gene>
<evidence type="ECO:0000256" key="1">
    <source>
        <dbReference type="ARBA" id="ARBA00022801"/>
    </source>
</evidence>
<dbReference type="InterPro" id="IPR057023">
    <property type="entry name" value="PTP-SAK"/>
</dbReference>
<accession>A0A1I1SJC1</accession>
<evidence type="ECO:0000259" key="2">
    <source>
        <dbReference type="PROSITE" id="PS50056"/>
    </source>
</evidence>
<dbReference type="InterPro" id="IPR000387">
    <property type="entry name" value="Tyr_Pase_dom"/>
</dbReference>
<dbReference type="GO" id="GO:0016791">
    <property type="term" value="F:phosphatase activity"/>
    <property type="evidence" value="ECO:0007669"/>
    <property type="project" value="UniProtKB-ARBA"/>
</dbReference>
<dbReference type="Proteomes" id="UP000198977">
    <property type="component" value="Unassembled WGS sequence"/>
</dbReference>
<feature type="domain" description="Tyrosine specific protein phosphatases" evidence="2">
    <location>
        <begin position="127"/>
        <end position="178"/>
    </location>
</feature>
<dbReference type="InterPro" id="IPR029021">
    <property type="entry name" value="Prot-tyrosine_phosphatase-like"/>
</dbReference>
<dbReference type="PROSITE" id="PS50056">
    <property type="entry name" value="TYR_PHOSPHATASE_2"/>
    <property type="match status" value="1"/>
</dbReference>
<name>A0A1I1SJC1_9RHOB</name>
<organism evidence="3 4">
    <name type="scientific">Sulfitobacter brevis</name>
    <dbReference type="NCBI Taxonomy" id="74348"/>
    <lineage>
        <taxon>Bacteria</taxon>
        <taxon>Pseudomonadati</taxon>
        <taxon>Pseudomonadota</taxon>
        <taxon>Alphaproteobacteria</taxon>
        <taxon>Rhodobacterales</taxon>
        <taxon>Roseobacteraceae</taxon>
        <taxon>Sulfitobacter</taxon>
    </lineage>
</organism>
<sequence>MQAALPPTFDRDATSIRTMIPTKRGGYISTAGFPGLRLRAEGTPYIDRERLHETLVTLRNTGARRLLVLPEEAELPDGAFALVRAAAASLAIDVQFAAIADYSVPEAAFMAGWPQRKAAFLAALVAGETVALCCRHGAGRSGMIAALLLMGCGLPASEAIGLVRNHFDESIETQEQEDWLNGQN</sequence>
<evidence type="ECO:0000313" key="3">
    <source>
        <dbReference type="EMBL" id="SFD46536.1"/>
    </source>
</evidence>
<dbReference type="STRING" id="74348.SAMN04488523_10157"/>
<proteinExistence type="predicted"/>
<keyword evidence="4" id="KW-1185">Reference proteome</keyword>
<dbReference type="Gene3D" id="3.90.190.10">
    <property type="entry name" value="Protein tyrosine phosphatase superfamily"/>
    <property type="match status" value="1"/>
</dbReference>
<dbReference type="AlphaFoldDB" id="A0A1I1SJC1"/>
<dbReference type="SUPFAM" id="SSF52799">
    <property type="entry name" value="(Phosphotyrosine protein) phosphatases II"/>
    <property type="match status" value="1"/>
</dbReference>
<keyword evidence="1" id="KW-0378">Hydrolase</keyword>
<protein>
    <recommendedName>
        <fullName evidence="2">Tyrosine specific protein phosphatases domain-containing protein</fullName>
    </recommendedName>
</protein>
<dbReference type="OrthoDB" id="9806482at2"/>